<dbReference type="GO" id="GO:0043531">
    <property type="term" value="F:ADP binding"/>
    <property type="evidence" value="ECO:0007669"/>
    <property type="project" value="InterPro"/>
</dbReference>
<evidence type="ECO:0000313" key="4">
    <source>
        <dbReference type="EMBL" id="CAD6445958.1"/>
    </source>
</evidence>
<dbReference type="Proteomes" id="UP000624404">
    <property type="component" value="Unassembled WGS sequence"/>
</dbReference>
<dbReference type="SUPFAM" id="SSF48452">
    <property type="entry name" value="TPR-like"/>
    <property type="match status" value="1"/>
</dbReference>
<dbReference type="EMBL" id="CAJHIA010000017">
    <property type="protein sequence ID" value="CAD6445958.1"/>
    <property type="molecule type" value="Genomic_DNA"/>
</dbReference>
<feature type="domain" description="NB-ARC" evidence="2">
    <location>
        <begin position="276"/>
        <end position="449"/>
    </location>
</feature>
<evidence type="ECO:0000259" key="2">
    <source>
        <dbReference type="Pfam" id="PF00931"/>
    </source>
</evidence>
<dbReference type="PROSITE" id="PS50005">
    <property type="entry name" value="TPR"/>
    <property type="match status" value="2"/>
</dbReference>
<dbReference type="SUPFAM" id="SSF52540">
    <property type="entry name" value="P-loop containing nucleoside triphosphate hydrolases"/>
    <property type="match status" value="1"/>
</dbReference>
<dbReference type="Pfam" id="PF13424">
    <property type="entry name" value="TPR_12"/>
    <property type="match status" value="2"/>
</dbReference>
<protein>
    <submittedName>
        <fullName evidence="4">41b63c63-b057-49e5-92f2-0b6c0abeaaab</fullName>
    </submittedName>
</protein>
<evidence type="ECO:0000313" key="5">
    <source>
        <dbReference type="Proteomes" id="UP000624404"/>
    </source>
</evidence>
<dbReference type="Gene3D" id="1.25.40.10">
    <property type="entry name" value="Tetratricopeptide repeat domain"/>
    <property type="match status" value="1"/>
</dbReference>
<evidence type="ECO:0000256" key="1">
    <source>
        <dbReference type="PROSITE-ProRule" id="PRU00339"/>
    </source>
</evidence>
<dbReference type="PROSITE" id="PS50293">
    <property type="entry name" value="TPR_REGION"/>
    <property type="match status" value="1"/>
</dbReference>
<gene>
    <name evidence="4" type="ORF">SCLTRI_LOCUS5678</name>
</gene>
<comment type="caution">
    <text evidence="4">The sequence shown here is derived from an EMBL/GenBank/DDBJ whole genome shotgun (WGS) entry which is preliminary data.</text>
</comment>
<dbReference type="Pfam" id="PF00931">
    <property type="entry name" value="NB-ARC"/>
    <property type="match status" value="1"/>
</dbReference>
<feature type="domain" description="Heterokaryon incompatibility" evidence="3">
    <location>
        <begin position="25"/>
        <end position="146"/>
    </location>
</feature>
<keyword evidence="1" id="KW-0802">TPR repeat</keyword>
<dbReference type="InterPro" id="IPR010730">
    <property type="entry name" value="HET"/>
</dbReference>
<dbReference type="SMART" id="SM00028">
    <property type="entry name" value="TPR"/>
    <property type="match status" value="3"/>
</dbReference>
<evidence type="ECO:0000259" key="3">
    <source>
        <dbReference type="Pfam" id="PF06985"/>
    </source>
</evidence>
<dbReference type="InterPro" id="IPR019734">
    <property type="entry name" value="TPR_rpt"/>
</dbReference>
<accession>A0A8H2VXQ7</accession>
<keyword evidence="5" id="KW-1185">Reference proteome</keyword>
<dbReference type="PANTHER" id="PTHR10622:SF13">
    <property type="entry name" value="NACHT DOMAIN-CONTAINING PROTEIN"/>
    <property type="match status" value="1"/>
</dbReference>
<dbReference type="InterPro" id="IPR027417">
    <property type="entry name" value="P-loop_NTPase"/>
</dbReference>
<dbReference type="PANTHER" id="PTHR10622">
    <property type="entry name" value="HET DOMAIN-CONTAINING PROTEIN"/>
    <property type="match status" value="1"/>
</dbReference>
<dbReference type="AlphaFoldDB" id="A0A8H2VXQ7"/>
<dbReference type="InterPro" id="IPR002182">
    <property type="entry name" value="NB-ARC"/>
</dbReference>
<dbReference type="Pfam" id="PF06985">
    <property type="entry name" value="HET"/>
    <property type="match status" value="1"/>
</dbReference>
<dbReference type="InterPro" id="IPR011990">
    <property type="entry name" value="TPR-like_helical_dom_sf"/>
</dbReference>
<feature type="repeat" description="TPR" evidence="1">
    <location>
        <begin position="761"/>
        <end position="794"/>
    </location>
</feature>
<reference evidence="4" key="1">
    <citation type="submission" date="2020-10" db="EMBL/GenBank/DDBJ databases">
        <authorList>
            <person name="Kusch S."/>
        </authorList>
    </citation>
    <scope>NUCLEOTIDE SEQUENCE</scope>
    <source>
        <strain evidence="4">SwB9</strain>
    </source>
</reference>
<organism evidence="4 5">
    <name type="scientific">Sclerotinia trifoliorum</name>
    <dbReference type="NCBI Taxonomy" id="28548"/>
    <lineage>
        <taxon>Eukaryota</taxon>
        <taxon>Fungi</taxon>
        <taxon>Dikarya</taxon>
        <taxon>Ascomycota</taxon>
        <taxon>Pezizomycotina</taxon>
        <taxon>Leotiomycetes</taxon>
        <taxon>Helotiales</taxon>
        <taxon>Sclerotiniaceae</taxon>
        <taxon>Sclerotinia</taxon>
    </lineage>
</organism>
<sequence length="830" mass="95272">MRLLESSGSGGFSLTEDFGNDIPGYAILSHTWGADTEEVTFKDMTKGAGKTKAGYNKIRLCGEQAERDGIRYFWVDTCCINKSNTNELSKAINSMFRWYGNAEKCYVYLSDVSSSAINNDNKFHQRPWESVFRESRWFTRGWTLQELIAPISVEFFSKDWEKLGNKSSLELLIREITRIPVKALQGASLSDFSITERFLWAEKRVTTWEEDNAYSLLGIFDIYIPLIYGEGRENAFKRLREEINKASKGSKHEDFSIPFSLSNVPTIEQFVGREVELAKMHEMLNGDGSRRTVVLHGLGGMGKTQLSIAYAKRYKDNYSAILWLNIKDEDSLKQSFVKAARQIIREHVSDIQPSSVDMKEDLNEMIDAVKKWLSRPNNTRWLVIYDNYDNPKLAGNTDPAAVDIQKFLPESYQGSVIITTRSSRVGIGRPIQVRKLEDLQDSLRILSNASNREGLVKDPNAIKLAKELDGLPLALATAGAYLNQTTISFSDYIRLYKTSWAKLQQMTPELSSYEDRTLYSTWQISFEHIEQRNGLSAKLLRLWAYFDNQDLWFELLHHSDPEDPDWIKELTKDELNFHDTVRILTEYGLVDINRSSLETIESKGYSIHKCVHLWIVNVLNRKWDFDLAEIAIKFVGLHVPREQAIGSWLTQRRLLQHAARCSDIILNSLVTEHTSTLDTIHCLGILYADQGKLIEAEQMFEQALQGEEKALDPEYTLIFYIIYNLGIFYSNQGKLIKAEQMYERVLQGCEKELGSEYVLIFNTINNLGALYIDQGKFTKAEQMYKQVLQGKEKILDPEHISTLNTINNLGILYKNQGKLIEAEQMFKQVL</sequence>
<dbReference type="Gene3D" id="3.40.50.300">
    <property type="entry name" value="P-loop containing nucleotide triphosphate hydrolases"/>
    <property type="match status" value="1"/>
</dbReference>
<proteinExistence type="predicted"/>
<dbReference type="OrthoDB" id="674604at2759"/>
<name>A0A8H2VXQ7_9HELO</name>
<feature type="repeat" description="TPR" evidence="1">
    <location>
        <begin position="677"/>
        <end position="710"/>
    </location>
</feature>